<dbReference type="PANTHER" id="PTHR47245:SF2">
    <property type="entry name" value="PEPTIDYL-PROLYL CIS-TRANS ISOMERASE HP_0175-RELATED"/>
    <property type="match status" value="1"/>
</dbReference>
<dbReference type="InterPro" id="IPR027304">
    <property type="entry name" value="Trigger_fact/SurA_dom_sf"/>
</dbReference>
<comment type="caution">
    <text evidence="7">The sequence shown here is derived from an EMBL/GenBank/DDBJ whole genome shotgun (WGS) entry which is preliminary data.</text>
</comment>
<evidence type="ECO:0000313" key="8">
    <source>
        <dbReference type="Proteomes" id="UP000629025"/>
    </source>
</evidence>
<organism evidence="7 8">
    <name type="scientific">Marinobacterium zhoushanense</name>
    <dbReference type="NCBI Taxonomy" id="1679163"/>
    <lineage>
        <taxon>Bacteria</taxon>
        <taxon>Pseudomonadati</taxon>
        <taxon>Pseudomonadota</taxon>
        <taxon>Gammaproteobacteria</taxon>
        <taxon>Oceanospirillales</taxon>
        <taxon>Oceanospirillaceae</taxon>
        <taxon>Marinobacterium</taxon>
    </lineage>
</organism>
<evidence type="ECO:0000313" key="7">
    <source>
        <dbReference type="EMBL" id="GGB96951.1"/>
    </source>
</evidence>
<evidence type="ECO:0000259" key="6">
    <source>
        <dbReference type="PROSITE" id="PS50198"/>
    </source>
</evidence>
<reference evidence="8" key="1">
    <citation type="journal article" date="2019" name="Int. J. Syst. Evol. Microbiol.">
        <title>The Global Catalogue of Microorganisms (GCM) 10K type strain sequencing project: providing services to taxonomists for standard genome sequencing and annotation.</title>
        <authorList>
            <consortium name="The Broad Institute Genomics Platform"/>
            <consortium name="The Broad Institute Genome Sequencing Center for Infectious Disease"/>
            <person name="Wu L."/>
            <person name="Ma J."/>
        </authorList>
    </citation>
    <scope>NUCLEOTIDE SEQUENCE [LARGE SCALE GENOMIC DNA]</scope>
    <source>
        <strain evidence="8">CGMCC 1.15341</strain>
    </source>
</reference>
<dbReference type="InterPro" id="IPR050245">
    <property type="entry name" value="PrsA_foldase"/>
</dbReference>
<accession>A0ABQ1KK15</accession>
<dbReference type="SUPFAM" id="SSF54534">
    <property type="entry name" value="FKBP-like"/>
    <property type="match status" value="1"/>
</dbReference>
<feature type="domain" description="PpiC" evidence="6">
    <location>
        <begin position="141"/>
        <end position="243"/>
    </location>
</feature>
<evidence type="ECO:0000256" key="4">
    <source>
        <dbReference type="ARBA" id="ARBA00023110"/>
    </source>
</evidence>
<dbReference type="EMBL" id="BMIJ01000004">
    <property type="protein sequence ID" value="GGB96951.1"/>
    <property type="molecule type" value="Genomic_DNA"/>
</dbReference>
<dbReference type="PANTHER" id="PTHR47245">
    <property type="entry name" value="PEPTIDYLPROLYL ISOMERASE"/>
    <property type="match status" value="1"/>
</dbReference>
<keyword evidence="8" id="KW-1185">Reference proteome</keyword>
<keyword evidence="5" id="KW-0413">Isomerase</keyword>
<comment type="catalytic activity">
    <reaction evidence="1">
        <text>[protein]-peptidylproline (omega=180) = [protein]-peptidylproline (omega=0)</text>
        <dbReference type="Rhea" id="RHEA:16237"/>
        <dbReference type="Rhea" id="RHEA-COMP:10747"/>
        <dbReference type="Rhea" id="RHEA-COMP:10748"/>
        <dbReference type="ChEBI" id="CHEBI:83833"/>
        <dbReference type="ChEBI" id="CHEBI:83834"/>
        <dbReference type="EC" id="5.2.1.8"/>
    </reaction>
</comment>
<dbReference type="PROSITE" id="PS50198">
    <property type="entry name" value="PPIC_PPIASE_2"/>
    <property type="match status" value="1"/>
</dbReference>
<dbReference type="Proteomes" id="UP000629025">
    <property type="component" value="Unassembled WGS sequence"/>
</dbReference>
<dbReference type="RefSeq" id="WP_188748538.1">
    <property type="nucleotide sequence ID" value="NZ_BMIJ01000004.1"/>
</dbReference>
<dbReference type="Gene3D" id="3.10.50.40">
    <property type="match status" value="1"/>
</dbReference>
<dbReference type="PROSITE" id="PS01096">
    <property type="entry name" value="PPIC_PPIASE_1"/>
    <property type="match status" value="1"/>
</dbReference>
<evidence type="ECO:0000256" key="2">
    <source>
        <dbReference type="ARBA" id="ARBA00007656"/>
    </source>
</evidence>
<proteinExistence type="inferred from homology"/>
<gene>
    <name evidence="7" type="ORF">GCM10011352_23870</name>
</gene>
<comment type="similarity">
    <text evidence="2">Belongs to the PpiC/parvulin rotamase family.</text>
</comment>
<dbReference type="Gene3D" id="1.10.4030.10">
    <property type="entry name" value="Porin chaperone SurA, peptide-binding domain"/>
    <property type="match status" value="1"/>
</dbReference>
<dbReference type="Pfam" id="PF00639">
    <property type="entry name" value="Rotamase"/>
    <property type="match status" value="1"/>
</dbReference>
<dbReference type="InterPro" id="IPR023058">
    <property type="entry name" value="PPIase_PpiC_CS"/>
</dbReference>
<dbReference type="InterPro" id="IPR046357">
    <property type="entry name" value="PPIase_dom_sf"/>
</dbReference>
<protein>
    <recommendedName>
        <fullName evidence="3">peptidylprolyl isomerase</fullName>
        <ecNumber evidence="3">5.2.1.8</ecNumber>
    </recommendedName>
</protein>
<keyword evidence="4 5" id="KW-0697">Rotamase</keyword>
<dbReference type="InterPro" id="IPR000297">
    <property type="entry name" value="PPIase_PpiC"/>
</dbReference>
<dbReference type="NCBIfam" id="TIGR02933">
    <property type="entry name" value="nifM_nitrog"/>
    <property type="match status" value="1"/>
</dbReference>
<evidence type="ECO:0000256" key="3">
    <source>
        <dbReference type="ARBA" id="ARBA00013194"/>
    </source>
</evidence>
<sequence>MKYNTDNPHAVYALFKLAWSQYGCSPAELTGEREKEAAARVAHQLNIESAILYSEENTGIVVPEGQVSAAIAEIKGRFQNEEAFLQALEQAELNMQLLKDGLRRELQVEAVLERVCVGQVQVSEADAELFYYLHPERFAVSEKREVRHILVTVNEDYAENTEALALQRIEQIRSRLLKKPGRFEEQAQKHSECPTALHGGLVGKVERGKLFTELDEVLFNMASGEISAPVRSELGFHLLYCGEIEQPRQVPLGEILPKLRQSLEERQRAQFQRQWIAEQLHRLNAPAQVVNA</sequence>
<name>A0ABQ1KK15_9GAMM</name>
<dbReference type="InterPro" id="IPR014282">
    <property type="entry name" value="Nitrogen_fix_NifM"/>
</dbReference>
<evidence type="ECO:0000256" key="5">
    <source>
        <dbReference type="PROSITE-ProRule" id="PRU00278"/>
    </source>
</evidence>
<dbReference type="EC" id="5.2.1.8" evidence="3"/>
<dbReference type="SUPFAM" id="SSF109998">
    <property type="entry name" value="Triger factor/SurA peptide-binding domain-like"/>
    <property type="match status" value="1"/>
</dbReference>
<evidence type="ECO:0000256" key="1">
    <source>
        <dbReference type="ARBA" id="ARBA00000971"/>
    </source>
</evidence>